<keyword evidence="8" id="KW-0832">Ubl conjugation</keyword>
<protein>
    <recommendedName>
        <fullName evidence="14">Histone H2B</fullName>
    </recommendedName>
</protein>
<keyword evidence="7" id="KW-1017">Isopeptide bond</keyword>
<evidence type="ECO:0000256" key="5">
    <source>
        <dbReference type="ARBA" id="ARBA00022454"/>
    </source>
</evidence>
<evidence type="ECO:0000256" key="3">
    <source>
        <dbReference type="ARBA" id="ARBA00004286"/>
    </source>
</evidence>
<evidence type="ECO:0000256" key="13">
    <source>
        <dbReference type="PROSITE-ProRule" id="PRU00176"/>
    </source>
</evidence>
<keyword evidence="9" id="KW-0007">Acetylation</keyword>
<sequence>MAPKAEKKPAEKKPVEEKSKAEKAPAEKKPKAGKKLPKEAGAGGDKKKKMKKKSVETYKIYIFKVLKQVHPDIGISSKAMGIMNSFINDIFEKLASESSKLARYNKKPTITSREIQTAVRLVLPGELAKHAVSEGTKAMAKRISAQLFVSRLSAYTTDQSLRQLFSPFGQIKEARLIRDSETQRPKGFGFITFDSEDDARKALKSLDGKIVDGRLIFVEVAKNVEEVRAGINSNKAEDRG</sequence>
<dbReference type="CDD" id="cd22910">
    <property type="entry name" value="HFD_H2B"/>
    <property type="match status" value="1"/>
</dbReference>
<evidence type="ECO:0000256" key="7">
    <source>
        <dbReference type="ARBA" id="ARBA00022499"/>
    </source>
</evidence>
<accession>A0A7G2EQH7</accession>
<evidence type="ECO:0000256" key="15">
    <source>
        <dbReference type="SAM" id="MobiDB-lite"/>
    </source>
</evidence>
<evidence type="ECO:0000256" key="14">
    <source>
        <dbReference type="RuleBase" id="RU000451"/>
    </source>
</evidence>
<dbReference type="GO" id="GO:0003723">
    <property type="term" value="F:RNA binding"/>
    <property type="evidence" value="ECO:0007669"/>
    <property type="project" value="UniProtKB-UniRule"/>
</dbReference>
<reference evidence="17 18" key="1">
    <citation type="submission" date="2020-09" db="EMBL/GenBank/DDBJ databases">
        <authorList>
            <person name="Ashkenazy H."/>
        </authorList>
    </citation>
    <scope>NUCLEOTIDE SEQUENCE [LARGE SCALE GENOMIC DNA]</scope>
    <source>
        <strain evidence="18">cv. Cdm-0</strain>
    </source>
</reference>
<evidence type="ECO:0000256" key="12">
    <source>
        <dbReference type="ARBA" id="ARBA00023269"/>
    </source>
</evidence>
<dbReference type="FunFam" id="3.30.70.330:FF:001138">
    <property type="entry name" value="RNA-binding (RRM/RBD/RNP motifs) family protein"/>
    <property type="match status" value="1"/>
</dbReference>
<dbReference type="Proteomes" id="UP000516314">
    <property type="component" value="Chromosome 3"/>
</dbReference>
<keyword evidence="10 14" id="KW-0238">DNA-binding</keyword>
<dbReference type="SUPFAM" id="SSF54928">
    <property type="entry name" value="RNA-binding domain, RBD"/>
    <property type="match status" value="1"/>
</dbReference>
<gene>
    <name evidence="17" type="ORF">AT9943_LOCUS12843</name>
</gene>
<keyword evidence="13" id="KW-0694">RNA-binding</keyword>
<dbReference type="SMART" id="SM00427">
    <property type="entry name" value="H2B"/>
    <property type="match status" value="1"/>
</dbReference>
<dbReference type="EMBL" id="LR881468">
    <property type="protein sequence ID" value="CAD5324977.1"/>
    <property type="molecule type" value="Genomic_DNA"/>
</dbReference>
<evidence type="ECO:0000256" key="10">
    <source>
        <dbReference type="ARBA" id="ARBA00023125"/>
    </source>
</evidence>
<evidence type="ECO:0000256" key="6">
    <source>
        <dbReference type="ARBA" id="ARBA00022481"/>
    </source>
</evidence>
<dbReference type="PANTHER" id="PTHR23428">
    <property type="entry name" value="HISTONE H2B"/>
    <property type="match status" value="1"/>
</dbReference>
<evidence type="ECO:0000313" key="18">
    <source>
        <dbReference type="Proteomes" id="UP000516314"/>
    </source>
</evidence>
<evidence type="ECO:0000256" key="1">
    <source>
        <dbReference type="ARBA" id="ARBA00002001"/>
    </source>
</evidence>
<evidence type="ECO:0000256" key="11">
    <source>
        <dbReference type="ARBA" id="ARBA00023242"/>
    </source>
</evidence>
<dbReference type="InterPro" id="IPR012677">
    <property type="entry name" value="Nucleotide-bd_a/b_plait_sf"/>
</dbReference>
<comment type="function">
    <text evidence="1">Core component of nucleosome. Nucleosomes wrap and compact DNA into chromatin, limiting DNA accessibility to the cellular machineries which require DNA as a template. Histones thereby play a central role in transcription regulation, DNA repair, DNA replication and chromosomal stability. DNA accessibility is regulated via a complex set of post-translational modifications of histones, also called histone code, and nucleosome remodeling.</text>
</comment>
<dbReference type="Gene3D" id="3.30.70.330">
    <property type="match status" value="1"/>
</dbReference>
<feature type="region of interest" description="Disordered" evidence="15">
    <location>
        <begin position="1"/>
        <end position="49"/>
    </location>
</feature>
<comment type="similarity">
    <text evidence="4 14">Belongs to the histone H2B family.</text>
</comment>
<dbReference type="InterPro" id="IPR009072">
    <property type="entry name" value="Histone-fold"/>
</dbReference>
<dbReference type="GO" id="GO:0005634">
    <property type="term" value="C:nucleus"/>
    <property type="evidence" value="ECO:0007669"/>
    <property type="project" value="UniProtKB-SubCell"/>
</dbReference>
<evidence type="ECO:0000256" key="9">
    <source>
        <dbReference type="ARBA" id="ARBA00022990"/>
    </source>
</evidence>
<dbReference type="SMART" id="SM00360">
    <property type="entry name" value="RRM"/>
    <property type="match status" value="1"/>
</dbReference>
<dbReference type="Pfam" id="PF00125">
    <property type="entry name" value="Histone"/>
    <property type="match status" value="1"/>
</dbReference>
<dbReference type="PRINTS" id="PR00621">
    <property type="entry name" value="HISTONEH2B"/>
</dbReference>
<dbReference type="GO" id="GO:0003677">
    <property type="term" value="F:DNA binding"/>
    <property type="evidence" value="ECO:0007669"/>
    <property type="project" value="UniProtKB-KW"/>
</dbReference>
<evidence type="ECO:0000313" key="17">
    <source>
        <dbReference type="EMBL" id="CAD5324977.1"/>
    </source>
</evidence>
<dbReference type="InterPro" id="IPR055333">
    <property type="entry name" value="HISTONE_H2B_site"/>
</dbReference>
<proteinExistence type="inferred from homology"/>
<dbReference type="InterPro" id="IPR000504">
    <property type="entry name" value="RRM_dom"/>
</dbReference>
<feature type="domain" description="RRM" evidence="16">
    <location>
        <begin position="145"/>
        <end position="223"/>
    </location>
</feature>
<organism evidence="17 18">
    <name type="scientific">Arabidopsis thaliana</name>
    <name type="common">Mouse-ear cress</name>
    <dbReference type="NCBI Taxonomy" id="3702"/>
    <lineage>
        <taxon>Eukaryota</taxon>
        <taxon>Viridiplantae</taxon>
        <taxon>Streptophyta</taxon>
        <taxon>Embryophyta</taxon>
        <taxon>Tracheophyta</taxon>
        <taxon>Spermatophyta</taxon>
        <taxon>Magnoliopsida</taxon>
        <taxon>eudicotyledons</taxon>
        <taxon>Gunneridae</taxon>
        <taxon>Pentapetalae</taxon>
        <taxon>rosids</taxon>
        <taxon>malvids</taxon>
        <taxon>Brassicales</taxon>
        <taxon>Brassicaceae</taxon>
        <taxon>Camelineae</taxon>
        <taxon>Arabidopsis</taxon>
    </lineage>
</organism>
<dbReference type="InterPro" id="IPR035979">
    <property type="entry name" value="RBD_domain_sf"/>
</dbReference>
<dbReference type="AlphaFoldDB" id="A0A7G2EQH7"/>
<dbReference type="InterPro" id="IPR000558">
    <property type="entry name" value="Histone_H2B"/>
</dbReference>
<feature type="compositionally biased region" description="Basic and acidic residues" evidence="15">
    <location>
        <begin position="1"/>
        <end position="30"/>
    </location>
</feature>
<dbReference type="GO" id="GO:0046982">
    <property type="term" value="F:protein heterodimerization activity"/>
    <property type="evidence" value="ECO:0007669"/>
    <property type="project" value="InterPro"/>
</dbReference>
<evidence type="ECO:0000259" key="16">
    <source>
        <dbReference type="PROSITE" id="PS50102"/>
    </source>
</evidence>
<keyword evidence="12 14" id="KW-0544">Nucleosome core</keyword>
<dbReference type="PROSITE" id="PS50102">
    <property type="entry name" value="RRM"/>
    <property type="match status" value="1"/>
</dbReference>
<name>A0A7G2EQH7_ARATH</name>
<keyword evidence="11 14" id="KW-0539">Nucleus</keyword>
<dbReference type="SUPFAM" id="SSF47113">
    <property type="entry name" value="Histone-fold"/>
    <property type="match status" value="1"/>
</dbReference>
<keyword evidence="5 14" id="KW-0158">Chromosome</keyword>
<dbReference type="GO" id="GO:0030527">
    <property type="term" value="F:structural constituent of chromatin"/>
    <property type="evidence" value="ECO:0007669"/>
    <property type="project" value="InterPro"/>
</dbReference>
<dbReference type="GO" id="GO:0000786">
    <property type="term" value="C:nucleosome"/>
    <property type="evidence" value="ECO:0007669"/>
    <property type="project" value="UniProtKB-KW"/>
</dbReference>
<evidence type="ECO:0000256" key="2">
    <source>
        <dbReference type="ARBA" id="ARBA00004123"/>
    </source>
</evidence>
<evidence type="ECO:0000256" key="4">
    <source>
        <dbReference type="ARBA" id="ARBA00006846"/>
    </source>
</evidence>
<dbReference type="FunFam" id="1.10.20.10:FF:000014">
    <property type="entry name" value="Histone H2B"/>
    <property type="match status" value="1"/>
</dbReference>
<evidence type="ECO:0000256" key="8">
    <source>
        <dbReference type="ARBA" id="ARBA00022843"/>
    </source>
</evidence>
<comment type="subcellular location">
    <subcellularLocation>
        <location evidence="3">Chromosome</location>
    </subcellularLocation>
    <subcellularLocation>
        <location evidence="2 14">Nucleus</location>
    </subcellularLocation>
</comment>
<comment type="subunit">
    <text evidence="14">The nucleosome is a histone octamer containing two molecules each of H2A, H2B, H3 and H4 assembled in one H3-H4 heterotetramer and two H2A-H2B heterodimers. The octamer wraps approximately 147 bp of DNA.</text>
</comment>
<dbReference type="PROSITE" id="PS00357">
    <property type="entry name" value="HISTONE_H2B"/>
    <property type="match status" value="1"/>
</dbReference>
<dbReference type="Gene3D" id="1.10.20.10">
    <property type="entry name" value="Histone, subunit A"/>
    <property type="match status" value="1"/>
</dbReference>
<dbReference type="InterPro" id="IPR007125">
    <property type="entry name" value="H2A/H2B/H3"/>
</dbReference>
<dbReference type="Pfam" id="PF00076">
    <property type="entry name" value="RRM_1"/>
    <property type="match status" value="1"/>
</dbReference>
<keyword evidence="6" id="KW-0488">Methylation</keyword>